<protein>
    <submittedName>
        <fullName evidence="4">Response regulator</fullName>
    </submittedName>
</protein>
<dbReference type="EMBL" id="JAKVIN010000005">
    <property type="protein sequence ID" value="MCJ8150235.1"/>
    <property type="molecule type" value="Genomic_DNA"/>
</dbReference>
<keyword evidence="5" id="KW-1185">Reference proteome</keyword>
<evidence type="ECO:0000259" key="3">
    <source>
        <dbReference type="PROSITE" id="PS50110"/>
    </source>
</evidence>
<reference evidence="4 5" key="1">
    <citation type="submission" date="2022-02" db="EMBL/GenBank/DDBJ databases">
        <title>Shinella B3.7 sp. nov., isolated from Sediment (Zhairuo Island).</title>
        <authorList>
            <person name="Chen G."/>
        </authorList>
    </citation>
    <scope>NUCLEOTIDE SEQUENCE [LARGE SCALE GENOMIC DNA]</scope>
    <source>
        <strain evidence="4 5">B3.7</strain>
        <plasmid evidence="4">unnamed</plasmid>
    </source>
</reference>
<dbReference type="PANTHER" id="PTHR44591">
    <property type="entry name" value="STRESS RESPONSE REGULATOR PROTEIN 1"/>
    <property type="match status" value="1"/>
</dbReference>
<evidence type="ECO:0000256" key="1">
    <source>
        <dbReference type="ARBA" id="ARBA00022553"/>
    </source>
</evidence>
<accession>A0ABT0CNQ2</accession>
<dbReference type="SUPFAM" id="SSF52172">
    <property type="entry name" value="CheY-like"/>
    <property type="match status" value="1"/>
</dbReference>
<dbReference type="Pfam" id="PF00072">
    <property type="entry name" value="Response_reg"/>
    <property type="match status" value="1"/>
</dbReference>
<comment type="caution">
    <text evidence="4">The sequence shown here is derived from an EMBL/GenBank/DDBJ whole genome shotgun (WGS) entry which is preliminary data.</text>
</comment>
<dbReference type="InterPro" id="IPR050595">
    <property type="entry name" value="Bact_response_regulator"/>
</dbReference>
<dbReference type="PROSITE" id="PS50110">
    <property type="entry name" value="RESPONSE_REGULATORY"/>
    <property type="match status" value="1"/>
</dbReference>
<keyword evidence="1 2" id="KW-0597">Phosphoprotein</keyword>
<proteinExistence type="predicted"/>
<geneLocation type="plasmid" evidence="4">
    <name>unnamed</name>
</geneLocation>
<feature type="domain" description="Response regulatory" evidence="3">
    <location>
        <begin position="5"/>
        <end position="117"/>
    </location>
</feature>
<dbReference type="RefSeq" id="WP_241601500.1">
    <property type="nucleotide sequence ID" value="NZ_JAKVIN010000005.1"/>
</dbReference>
<dbReference type="SMART" id="SM00448">
    <property type="entry name" value="REC"/>
    <property type="match status" value="1"/>
</dbReference>
<dbReference type="Proteomes" id="UP001201844">
    <property type="component" value="Unassembled WGS sequence"/>
</dbReference>
<evidence type="ECO:0000313" key="5">
    <source>
        <dbReference type="Proteomes" id="UP001201844"/>
    </source>
</evidence>
<dbReference type="PANTHER" id="PTHR44591:SF18">
    <property type="entry name" value="REGULATORY PROTEIN"/>
    <property type="match status" value="1"/>
</dbReference>
<dbReference type="InterPro" id="IPR001789">
    <property type="entry name" value="Sig_transdc_resp-reg_receiver"/>
</dbReference>
<keyword evidence="4" id="KW-0614">Plasmid</keyword>
<organism evidence="4 5">
    <name type="scientific">Shinella sedimenti</name>
    <dbReference type="NCBI Taxonomy" id="2919913"/>
    <lineage>
        <taxon>Bacteria</taxon>
        <taxon>Pseudomonadati</taxon>
        <taxon>Pseudomonadota</taxon>
        <taxon>Alphaproteobacteria</taxon>
        <taxon>Hyphomicrobiales</taxon>
        <taxon>Rhizobiaceae</taxon>
        <taxon>Shinella</taxon>
    </lineage>
</organism>
<evidence type="ECO:0000313" key="4">
    <source>
        <dbReference type="EMBL" id="MCJ8150235.1"/>
    </source>
</evidence>
<feature type="modified residue" description="4-aspartylphosphate" evidence="2">
    <location>
        <position position="54"/>
    </location>
</feature>
<sequence length="126" mass="13841">MSHLTVLVVEDEPLIRMTLADALLDEGHDVIEASSVLEAVAAFGMHHIDFLITDVDMPGGLNGFDLVRFVRHHDSGVGVIVTSGGNRPGNADLKPGETFIAKPYRMDDMVAHLNLRDRRGERRIKA</sequence>
<dbReference type="Gene3D" id="3.40.50.2300">
    <property type="match status" value="1"/>
</dbReference>
<name>A0ABT0CNQ2_9HYPH</name>
<gene>
    <name evidence="4" type="ORF">MKI86_13880</name>
</gene>
<dbReference type="InterPro" id="IPR011006">
    <property type="entry name" value="CheY-like_superfamily"/>
</dbReference>
<evidence type="ECO:0000256" key="2">
    <source>
        <dbReference type="PROSITE-ProRule" id="PRU00169"/>
    </source>
</evidence>